<organism evidence="12 13">
    <name type="scientific">Drosophila suzukii</name>
    <name type="common">Spotted-wing drosophila fruit fly</name>
    <dbReference type="NCBI Taxonomy" id="28584"/>
    <lineage>
        <taxon>Eukaryota</taxon>
        <taxon>Metazoa</taxon>
        <taxon>Ecdysozoa</taxon>
        <taxon>Arthropoda</taxon>
        <taxon>Hexapoda</taxon>
        <taxon>Insecta</taxon>
        <taxon>Pterygota</taxon>
        <taxon>Neoptera</taxon>
        <taxon>Endopterygota</taxon>
        <taxon>Diptera</taxon>
        <taxon>Brachycera</taxon>
        <taxon>Muscomorpha</taxon>
        <taxon>Ephydroidea</taxon>
        <taxon>Drosophilidae</taxon>
        <taxon>Drosophila</taxon>
        <taxon>Sophophora</taxon>
    </lineage>
</organism>
<dbReference type="GO" id="GO:0000159">
    <property type="term" value="C:protein phosphatase type 2A complex"/>
    <property type="evidence" value="ECO:0007669"/>
    <property type="project" value="TreeGrafter"/>
</dbReference>
<evidence type="ECO:0000256" key="2">
    <source>
        <dbReference type="ARBA" id="ARBA00004496"/>
    </source>
</evidence>
<evidence type="ECO:0000256" key="6">
    <source>
        <dbReference type="ARBA" id="ARBA00023110"/>
    </source>
</evidence>
<keyword evidence="6 10" id="KW-0697">Rotamase</keyword>
<accession>A0AB40ABB4</accession>
<comment type="catalytic activity">
    <reaction evidence="1 10">
        <text>[protein]-peptidylproline (omega=180) = [protein]-peptidylproline (omega=0)</text>
        <dbReference type="Rhea" id="RHEA:16237"/>
        <dbReference type="Rhea" id="RHEA-COMP:10747"/>
        <dbReference type="Rhea" id="RHEA-COMP:10748"/>
        <dbReference type="ChEBI" id="CHEBI:83833"/>
        <dbReference type="ChEBI" id="CHEBI:83834"/>
        <dbReference type="EC" id="5.2.1.8"/>
    </reaction>
</comment>
<evidence type="ECO:0000256" key="9">
    <source>
        <dbReference type="ARBA" id="ARBA00044820"/>
    </source>
</evidence>
<dbReference type="InterPro" id="IPR037218">
    <property type="entry name" value="PTPA_sf"/>
</dbReference>
<evidence type="ECO:0000256" key="4">
    <source>
        <dbReference type="ARBA" id="ARBA00013194"/>
    </source>
</evidence>
<feature type="compositionally biased region" description="Polar residues" evidence="11">
    <location>
        <begin position="389"/>
        <end position="406"/>
    </location>
</feature>
<evidence type="ECO:0000256" key="5">
    <source>
        <dbReference type="ARBA" id="ARBA00022490"/>
    </source>
</evidence>
<dbReference type="PANTHER" id="PTHR10012:SF0">
    <property type="entry name" value="SERINE_THREONINE-PROTEIN PHOSPHATASE 2A ACTIVATOR"/>
    <property type="match status" value="1"/>
</dbReference>
<evidence type="ECO:0000256" key="1">
    <source>
        <dbReference type="ARBA" id="ARBA00000971"/>
    </source>
</evidence>
<evidence type="ECO:0000256" key="3">
    <source>
        <dbReference type="ARBA" id="ARBA00011019"/>
    </source>
</evidence>
<feature type="compositionally biased region" description="Basic and acidic residues" evidence="11">
    <location>
        <begin position="371"/>
        <end position="386"/>
    </location>
</feature>
<sequence length="424" mass="47884">MEHKGEVNLKRVAAFFRRSSTGPVCRMQTTSDIEPWQVSKAYFTLITYLNDVSTEIQGIRNTDSFPISQNIRRLTAIFDKLEVMIQANPPAPVVQASNVSASLEPGNKGYRRWAHCMLRDIYQMVEKAVPASKCRHVNELGVYLSGAFGSSTKIEYGTGHELSFLFFVCALFRAEILTREEDLAASALVLFDRYLKFVRRLQVTYSVISSNWHGGYSLDKFQFLPFIWGFAQLCYGAPFSPQKMLDEDTISQYRKEYLLIDCVAHMANTYIGTFARHSSQLWSLAALSSWTKIQRGVMLMYMEDILLDFDNLNALRFGELMSFEEDKSGRKLGNARLGVMSPLRRQMAEEQEEQDQEPELPFATPSISRSELIEGSKKKPAVDKPFSDGLSNSGLSVGSDCSSLSGVSVHLPTWMDDAPRNTKQ</sequence>
<evidence type="ECO:0000313" key="12">
    <source>
        <dbReference type="Proteomes" id="UP001652628"/>
    </source>
</evidence>
<protein>
    <recommendedName>
        <fullName evidence="8 10">Serine/threonine-protein phosphatase 2A activator</fullName>
        <ecNumber evidence="4 10">5.2.1.8</ecNumber>
    </recommendedName>
    <alternativeName>
        <fullName evidence="9 10">Phosphotyrosyl phosphatase activator</fullName>
    </alternativeName>
</protein>
<evidence type="ECO:0000313" key="13">
    <source>
        <dbReference type="RefSeq" id="XP_036675238.3"/>
    </source>
</evidence>
<gene>
    <name evidence="13" type="primary">LOC108006742</name>
</gene>
<dbReference type="GO" id="GO:0005634">
    <property type="term" value="C:nucleus"/>
    <property type="evidence" value="ECO:0007669"/>
    <property type="project" value="TreeGrafter"/>
</dbReference>
<dbReference type="Pfam" id="PF03095">
    <property type="entry name" value="PTPA"/>
    <property type="match status" value="1"/>
</dbReference>
<evidence type="ECO:0000256" key="10">
    <source>
        <dbReference type="RuleBase" id="RU361210"/>
    </source>
</evidence>
<dbReference type="GO" id="GO:0003755">
    <property type="term" value="F:peptidyl-prolyl cis-trans isomerase activity"/>
    <property type="evidence" value="ECO:0007669"/>
    <property type="project" value="UniProtKB-KW"/>
</dbReference>
<dbReference type="GeneID" id="108006742"/>
<dbReference type="EC" id="5.2.1.8" evidence="4 10"/>
<dbReference type="GO" id="GO:0008160">
    <property type="term" value="F:protein tyrosine phosphatase activator activity"/>
    <property type="evidence" value="ECO:0007669"/>
    <property type="project" value="TreeGrafter"/>
</dbReference>
<feature type="region of interest" description="Disordered" evidence="11">
    <location>
        <begin position="346"/>
        <end position="424"/>
    </location>
</feature>
<keyword evidence="7 10" id="KW-0413">Isomerase</keyword>
<dbReference type="SUPFAM" id="SSF140984">
    <property type="entry name" value="PTPA-like"/>
    <property type="match status" value="1"/>
</dbReference>
<evidence type="ECO:0000256" key="7">
    <source>
        <dbReference type="ARBA" id="ARBA00023235"/>
    </source>
</evidence>
<dbReference type="InterPro" id="IPR043170">
    <property type="entry name" value="PTPA_C_lid"/>
</dbReference>
<keyword evidence="12" id="KW-1185">Reference proteome</keyword>
<dbReference type="RefSeq" id="XP_036675238.3">
    <property type="nucleotide sequence ID" value="XM_036819343.3"/>
</dbReference>
<evidence type="ECO:0000256" key="8">
    <source>
        <dbReference type="ARBA" id="ARBA00044786"/>
    </source>
</evidence>
<comment type="function">
    <text evidence="10">PPIases accelerate the folding of proteins. It catalyzes the cis-trans isomerization of proline imidic peptide bonds in oligopeptides.</text>
</comment>
<dbReference type="CDD" id="cd04087">
    <property type="entry name" value="PTPA"/>
    <property type="match status" value="1"/>
</dbReference>
<dbReference type="GO" id="GO:0007052">
    <property type="term" value="P:mitotic spindle organization"/>
    <property type="evidence" value="ECO:0007669"/>
    <property type="project" value="TreeGrafter"/>
</dbReference>
<proteinExistence type="inferred from homology"/>
<dbReference type="Proteomes" id="UP001652628">
    <property type="component" value="Chromosome 3"/>
</dbReference>
<evidence type="ECO:0000256" key="11">
    <source>
        <dbReference type="SAM" id="MobiDB-lite"/>
    </source>
</evidence>
<reference evidence="13" key="1">
    <citation type="submission" date="2025-08" db="UniProtKB">
        <authorList>
            <consortium name="RefSeq"/>
        </authorList>
    </citation>
    <scope>IDENTIFICATION</scope>
</reference>
<dbReference type="InterPro" id="IPR004327">
    <property type="entry name" value="Phstyr_phstse_ac"/>
</dbReference>
<dbReference type="Gene3D" id="1.20.120.1150">
    <property type="match status" value="1"/>
</dbReference>
<dbReference type="AlphaFoldDB" id="A0AB40ABB4"/>
<dbReference type="PIRSF" id="PIRSF016325">
    <property type="entry name" value="Phstyr_phstse_ac"/>
    <property type="match status" value="1"/>
</dbReference>
<keyword evidence="5 10" id="KW-0963">Cytoplasm</keyword>
<comment type="similarity">
    <text evidence="3 10">Belongs to the PTPA-type PPIase family.</text>
</comment>
<comment type="subcellular location">
    <subcellularLocation>
        <location evidence="2 10">Cytoplasm</location>
    </subcellularLocation>
</comment>
<dbReference type="GO" id="GO:0005737">
    <property type="term" value="C:cytoplasm"/>
    <property type="evidence" value="ECO:0007669"/>
    <property type="project" value="UniProtKB-SubCell"/>
</dbReference>
<name>A0AB40ABB4_DROSZ</name>
<feature type="compositionally biased region" description="Acidic residues" evidence="11">
    <location>
        <begin position="349"/>
        <end position="358"/>
    </location>
</feature>
<dbReference type="PANTHER" id="PTHR10012">
    <property type="entry name" value="SERINE/THREONINE-PROTEIN PHOSPHATASE 2A REGULATORY SUBUNIT B"/>
    <property type="match status" value="1"/>
</dbReference>